<dbReference type="OMA" id="ELGPNDC"/>
<dbReference type="SUPFAM" id="SSF57938">
    <property type="entry name" value="DnaJ/Hsp40 cysteine-rich domain"/>
    <property type="match status" value="1"/>
</dbReference>
<feature type="region of interest" description="Disordered" evidence="1">
    <location>
        <begin position="170"/>
        <end position="209"/>
    </location>
</feature>
<dbReference type="EMBL" id="CAID01000009">
    <property type="protein sequence ID" value="CAL55594.1"/>
    <property type="molecule type" value="Genomic_DNA"/>
</dbReference>
<reference evidence="3" key="3">
    <citation type="submission" date="2017-04" db="EMBL/GenBank/DDBJ databases">
        <title>Population genomics of picophytoplankton unveils novel chromosome hypervariability.</title>
        <authorList>
            <consortium name="DOE Joint Genome Institute"/>
            <person name="Blanc-Mathieu R."/>
            <person name="Krasovec M."/>
            <person name="Hebrard M."/>
            <person name="Yau S."/>
            <person name="Desgranges E."/>
            <person name="Martin J."/>
            <person name="Schackwitz W."/>
            <person name="Kuo A."/>
            <person name="Salin G."/>
            <person name="Donnadieu C."/>
            <person name="Desdevises Y."/>
            <person name="Sanchez-Ferandin S."/>
            <person name="Moreau H."/>
            <person name="Rivals E."/>
            <person name="Grigoriev I.V."/>
            <person name="Grimsley N."/>
            <person name="Eyre-Walker A."/>
            <person name="Piganeau G."/>
        </authorList>
    </citation>
    <scope>NUCLEOTIDE SEQUENCE [LARGE SCALE GENOMIC DNA]</scope>
    <source>
        <strain evidence="3">RCC 1115</strain>
    </source>
</reference>
<gene>
    <name evidence="3" type="ORF">BE221DRAFT_67381</name>
    <name evidence="2" type="ORF">OT_ostta09g04400</name>
</gene>
<dbReference type="RefSeq" id="XP_003081425.1">
    <property type="nucleotide sequence ID" value="XM_003081377.1"/>
</dbReference>
<dbReference type="OrthoDB" id="513375at2759"/>
<dbReference type="FunCoup" id="Q010T6">
    <property type="interactions" value="659"/>
</dbReference>
<dbReference type="InterPro" id="IPR036410">
    <property type="entry name" value="HSP_DnaJ_Cys-rich_dom_sf"/>
</dbReference>
<keyword evidence="2" id="KW-0346">Stress response</keyword>
<accession>Q010T6</accession>
<dbReference type="STRING" id="70448.Q010T6"/>
<reference evidence="2" key="2">
    <citation type="journal article" date="2014" name="BMC Genomics">
        <title>An improved genome of the model marine alga Ostreococcus tauri unfolds by assessing Illumina de novo assemblies.</title>
        <authorList>
            <person name="Blanc-Mathieu R."/>
            <person name="Verhelst B."/>
            <person name="Derelle E."/>
            <person name="Rombauts S."/>
            <person name="Bouget F.Y."/>
            <person name="Carre I."/>
            <person name="Chateau A."/>
            <person name="Eyre-Walker A."/>
            <person name="Grimsley N."/>
            <person name="Moreau H."/>
            <person name="Piegu B."/>
            <person name="Rivals E."/>
            <person name="Schackwitz W."/>
            <person name="Van de Peer Y."/>
            <person name="Piganeau G."/>
        </authorList>
    </citation>
    <scope>NUCLEOTIDE SEQUENCE</scope>
    <source>
        <strain evidence="2">RCC4221</strain>
    </source>
</reference>
<dbReference type="GeneID" id="9831850"/>
<dbReference type="KEGG" id="ota:OT_ostta09g04400"/>
<dbReference type="EMBL" id="KZ155772">
    <property type="protein sequence ID" value="OUS48711.1"/>
    <property type="molecule type" value="Genomic_DNA"/>
</dbReference>
<dbReference type="Proteomes" id="UP000009170">
    <property type="component" value="Unassembled WGS sequence"/>
</dbReference>
<evidence type="ECO:0000313" key="2">
    <source>
        <dbReference type="EMBL" id="CAL55594.1"/>
    </source>
</evidence>
<reference evidence="2 4" key="1">
    <citation type="journal article" date="2006" name="Proc. Natl. Acad. Sci. U.S.A.">
        <title>Genome analysis of the smallest free-living eukaryote Ostreococcus tauri unveils many unique features.</title>
        <authorList>
            <person name="Derelle E."/>
            <person name="Ferraz C."/>
            <person name="Rombauts S."/>
            <person name="Rouze P."/>
            <person name="Worden A.Z."/>
            <person name="Robbens S."/>
            <person name="Partensky F."/>
            <person name="Degroeve S."/>
            <person name="Echeynie S."/>
            <person name="Cooke R."/>
            <person name="Saeys Y."/>
            <person name="Wuyts J."/>
            <person name="Jabbari K."/>
            <person name="Bowler C."/>
            <person name="Panaud O."/>
            <person name="Piegu B."/>
            <person name="Ball S.G."/>
            <person name="Ral J.-P."/>
            <person name="Bouget F.-Y."/>
            <person name="Piganeau G."/>
            <person name="De Baets B."/>
            <person name="Picard A."/>
            <person name="Delseny M."/>
            <person name="Demaille J."/>
            <person name="Van de Peer Y."/>
            <person name="Moreau H."/>
        </authorList>
    </citation>
    <scope>NUCLEOTIDE SEQUENCE [LARGE SCALE GENOMIC DNA]</scope>
    <source>
        <strain evidence="2 4">OTTH0595</strain>
    </source>
</reference>
<proteinExistence type="predicted"/>
<dbReference type="InParanoid" id="Q010T6"/>
<accession>A0A1Y5IGP3</accession>
<evidence type="ECO:0000313" key="3">
    <source>
        <dbReference type="EMBL" id="OUS48711.1"/>
    </source>
</evidence>
<organism evidence="2 4">
    <name type="scientific">Ostreococcus tauri</name>
    <name type="common">Marine green alga</name>
    <dbReference type="NCBI Taxonomy" id="70448"/>
    <lineage>
        <taxon>Eukaryota</taxon>
        <taxon>Viridiplantae</taxon>
        <taxon>Chlorophyta</taxon>
        <taxon>Mamiellophyceae</taxon>
        <taxon>Mamiellales</taxon>
        <taxon>Bathycoccaceae</taxon>
        <taxon>Ostreococcus</taxon>
    </lineage>
</organism>
<dbReference type="PANTHER" id="PTHR15852:SF54">
    <property type="entry name" value="PROTEIN SSUH2 HOMOLOG"/>
    <property type="match status" value="1"/>
</dbReference>
<feature type="region of interest" description="Disordered" evidence="1">
    <location>
        <begin position="28"/>
        <end position="54"/>
    </location>
</feature>
<sequence>MAPRACPGCAGRGCVARSPARAMTRAMCAPTHRERASTVTTRSMRGDEEDASASRTRRDALIALGGATLSLGGVDVRAARAELGPNDCLECGGRGVVACDMCGGTGKWKALNRKRSKDTYEFTECPQCYGRGVRVCPVCFGTGERNVKGLLRRSESTELVKAMQRGELRPGDVQSLIEEGRARKGLDSGTFDAAPAKPAPTSPAQREFL</sequence>
<name>Q010T6_OSTTA</name>
<evidence type="ECO:0000256" key="1">
    <source>
        <dbReference type="SAM" id="MobiDB-lite"/>
    </source>
</evidence>
<dbReference type="PANTHER" id="PTHR15852">
    <property type="entry name" value="PLASTID TRANSCRIPTIONALLY ACTIVE PROTEIN"/>
    <property type="match status" value="1"/>
</dbReference>
<accession>A0A454XQB2</accession>
<evidence type="ECO:0000313" key="4">
    <source>
        <dbReference type="Proteomes" id="UP000009170"/>
    </source>
</evidence>
<dbReference type="AlphaFoldDB" id="Q010T6"/>
<protein>
    <submittedName>
        <fullName evidence="2">Heat shock protein DnaJ, cysteine-rich domain</fullName>
    </submittedName>
</protein>
<dbReference type="Proteomes" id="UP000195557">
    <property type="component" value="Unassembled WGS sequence"/>
</dbReference>
<keyword evidence="4" id="KW-1185">Reference proteome</keyword>